<dbReference type="Proteomes" id="UP000315295">
    <property type="component" value="Unassembled WGS sequence"/>
</dbReference>
<feature type="compositionally biased region" description="Polar residues" evidence="1">
    <location>
        <begin position="100"/>
        <end position="120"/>
    </location>
</feature>
<evidence type="ECO:0000256" key="1">
    <source>
        <dbReference type="SAM" id="MobiDB-lite"/>
    </source>
</evidence>
<organism evidence="2 3">
    <name type="scientific">Malus baccata</name>
    <name type="common">Siberian crab apple</name>
    <name type="synonym">Pyrus baccata</name>
    <dbReference type="NCBI Taxonomy" id="106549"/>
    <lineage>
        <taxon>Eukaryota</taxon>
        <taxon>Viridiplantae</taxon>
        <taxon>Streptophyta</taxon>
        <taxon>Embryophyta</taxon>
        <taxon>Tracheophyta</taxon>
        <taxon>Spermatophyta</taxon>
        <taxon>Magnoliopsida</taxon>
        <taxon>eudicotyledons</taxon>
        <taxon>Gunneridae</taxon>
        <taxon>Pentapetalae</taxon>
        <taxon>rosids</taxon>
        <taxon>fabids</taxon>
        <taxon>Rosales</taxon>
        <taxon>Rosaceae</taxon>
        <taxon>Amygdaloideae</taxon>
        <taxon>Maleae</taxon>
        <taxon>Malus</taxon>
    </lineage>
</organism>
<comment type="caution">
    <text evidence="2">The sequence shown here is derived from an EMBL/GenBank/DDBJ whole genome shotgun (WGS) entry which is preliminary data.</text>
</comment>
<evidence type="ECO:0000313" key="3">
    <source>
        <dbReference type="Proteomes" id="UP000315295"/>
    </source>
</evidence>
<reference evidence="2 3" key="1">
    <citation type="journal article" date="2019" name="G3 (Bethesda)">
        <title>Sequencing of a Wild Apple (Malus baccata) Genome Unravels the Differences Between Cultivated and Wild Apple Species Regarding Disease Resistance and Cold Tolerance.</title>
        <authorList>
            <person name="Chen X."/>
        </authorList>
    </citation>
    <scope>NUCLEOTIDE SEQUENCE [LARGE SCALE GENOMIC DNA]</scope>
    <source>
        <strain evidence="3">cv. Shandingzi</strain>
        <tissue evidence="2">Leaves</tissue>
    </source>
</reference>
<protein>
    <submittedName>
        <fullName evidence="2">Uncharacterized protein</fullName>
    </submittedName>
</protein>
<feature type="region of interest" description="Disordered" evidence="1">
    <location>
        <begin position="1"/>
        <end position="139"/>
    </location>
</feature>
<accession>A0A540KEF6</accession>
<dbReference type="AlphaFoldDB" id="A0A540KEF6"/>
<dbReference type="EMBL" id="VIEB01001382">
    <property type="protein sequence ID" value="TQD72615.1"/>
    <property type="molecule type" value="Genomic_DNA"/>
</dbReference>
<feature type="compositionally biased region" description="Basic residues" evidence="1">
    <location>
        <begin position="123"/>
        <end position="139"/>
    </location>
</feature>
<evidence type="ECO:0000313" key="2">
    <source>
        <dbReference type="EMBL" id="TQD72615.1"/>
    </source>
</evidence>
<gene>
    <name evidence="2" type="ORF">C1H46_041856</name>
</gene>
<proteinExistence type="predicted"/>
<feature type="compositionally biased region" description="Low complexity" evidence="1">
    <location>
        <begin position="56"/>
        <end position="74"/>
    </location>
</feature>
<name>A0A540KEF6_MALBA</name>
<keyword evidence="3" id="KW-1185">Reference proteome</keyword>
<sequence length="139" mass="15062">MTRPPPNPAEAPAKVTKVDVPDPQSPRRPQKRLREPENESKPFSFVMQLPITDQNTSTTIAATSTTSTQSSDASKNSKSEASSDVDGRAEAYIKRVHGKIQNQNDQPAVNPTPSTTTAGIVSSKRHSHARPAPKISKQH</sequence>